<keyword evidence="2" id="KW-1185">Reference proteome</keyword>
<gene>
    <name evidence="1" type="ordered locus">Metev_1231</name>
</gene>
<dbReference type="OrthoDB" id="190520at2157"/>
<dbReference type="KEGG" id="mev:Metev_1231"/>
<reference evidence="1 2" key="1">
    <citation type="submission" date="2010-06" db="EMBL/GenBank/DDBJ databases">
        <title>Complete sequence chromosome of Methanohalobium evestigatum Z-7303.</title>
        <authorList>
            <consortium name="US DOE Joint Genome Institute"/>
            <person name="Lucas S."/>
            <person name="Copeland A."/>
            <person name="Lapidus A."/>
            <person name="Cheng J.-F."/>
            <person name="Bruce D."/>
            <person name="Goodwin L."/>
            <person name="Pitluck S."/>
            <person name="Saunders E."/>
            <person name="Detter J.C."/>
            <person name="Han C."/>
            <person name="Tapia R."/>
            <person name="Land M."/>
            <person name="Hauser L."/>
            <person name="Kyrpides N."/>
            <person name="Mikhailova N."/>
            <person name="Sieprawska-Lupa M."/>
            <person name="Whitman W.B."/>
            <person name="Anderson I."/>
            <person name="Woyke T."/>
        </authorList>
    </citation>
    <scope>NUCLEOTIDE SEQUENCE [LARGE SCALE GENOMIC DNA]</scope>
    <source>
        <strain evidence="2">ATCC BAA-1072 / DSM 3721 / NBRC 107634 / OCM 161 / Z-7303</strain>
    </source>
</reference>
<protein>
    <submittedName>
        <fullName evidence="1">Uncharacterized protein</fullName>
    </submittedName>
</protein>
<evidence type="ECO:0000313" key="2">
    <source>
        <dbReference type="Proteomes" id="UP000000391"/>
    </source>
</evidence>
<evidence type="ECO:0000313" key="1">
    <source>
        <dbReference type="EMBL" id="ADI74103.1"/>
    </source>
</evidence>
<dbReference type="AlphaFoldDB" id="D7E7N0"/>
<proteinExistence type="predicted"/>
<dbReference type="RefSeq" id="WP_013194669.1">
    <property type="nucleotide sequence ID" value="NC_014253.1"/>
</dbReference>
<dbReference type="EMBL" id="CP002069">
    <property type="protein sequence ID" value="ADI74103.1"/>
    <property type="molecule type" value="Genomic_DNA"/>
</dbReference>
<dbReference type="GeneID" id="9346864"/>
<name>D7E7N0_METEZ</name>
<accession>D7E7N0</accession>
<sequence length="105" mass="11910">MMEIKNGKRYNTETATELAEYKNMGDTSNVFYMRETLYKTPKGNYFIVGFGRGMSKYGIRPGPGPGCIEDTKLIPLTQAEAFAWCEKTGNYDVIEKEFNDVLEDA</sequence>
<dbReference type="HOGENOM" id="CLU_154557_0_0_2"/>
<organism evidence="1 2">
    <name type="scientific">Methanohalobium evestigatum (strain ATCC BAA-1072 / DSM 3721 / NBRC 107634 / OCM 161 / Z-7303)</name>
    <dbReference type="NCBI Taxonomy" id="644295"/>
    <lineage>
        <taxon>Archaea</taxon>
        <taxon>Methanobacteriati</taxon>
        <taxon>Methanobacteriota</taxon>
        <taxon>Stenosarchaea group</taxon>
        <taxon>Methanomicrobia</taxon>
        <taxon>Methanosarcinales</taxon>
        <taxon>Methanosarcinaceae</taxon>
        <taxon>Methanohalobium</taxon>
    </lineage>
</organism>
<dbReference type="Proteomes" id="UP000000391">
    <property type="component" value="Chromosome"/>
</dbReference>